<evidence type="ECO:0000256" key="1">
    <source>
        <dbReference type="SAM" id="SignalP"/>
    </source>
</evidence>
<keyword evidence="1" id="KW-0732">Signal</keyword>
<proteinExistence type="predicted"/>
<keyword evidence="3" id="KW-1185">Reference proteome</keyword>
<gene>
    <name evidence="2" type="ORF">BJ508DRAFT_97543</name>
</gene>
<dbReference type="Proteomes" id="UP000275078">
    <property type="component" value="Unassembled WGS sequence"/>
</dbReference>
<evidence type="ECO:0000313" key="2">
    <source>
        <dbReference type="EMBL" id="RPA87238.1"/>
    </source>
</evidence>
<reference evidence="2 3" key="1">
    <citation type="journal article" date="2018" name="Nat. Ecol. Evol.">
        <title>Pezizomycetes genomes reveal the molecular basis of ectomycorrhizal truffle lifestyle.</title>
        <authorList>
            <person name="Murat C."/>
            <person name="Payen T."/>
            <person name="Noel B."/>
            <person name="Kuo A."/>
            <person name="Morin E."/>
            <person name="Chen J."/>
            <person name="Kohler A."/>
            <person name="Krizsan K."/>
            <person name="Balestrini R."/>
            <person name="Da Silva C."/>
            <person name="Montanini B."/>
            <person name="Hainaut M."/>
            <person name="Levati E."/>
            <person name="Barry K.W."/>
            <person name="Belfiori B."/>
            <person name="Cichocki N."/>
            <person name="Clum A."/>
            <person name="Dockter R.B."/>
            <person name="Fauchery L."/>
            <person name="Guy J."/>
            <person name="Iotti M."/>
            <person name="Le Tacon F."/>
            <person name="Lindquist E.A."/>
            <person name="Lipzen A."/>
            <person name="Malagnac F."/>
            <person name="Mello A."/>
            <person name="Molinier V."/>
            <person name="Miyauchi S."/>
            <person name="Poulain J."/>
            <person name="Riccioni C."/>
            <person name="Rubini A."/>
            <person name="Sitrit Y."/>
            <person name="Splivallo R."/>
            <person name="Traeger S."/>
            <person name="Wang M."/>
            <person name="Zifcakova L."/>
            <person name="Wipf D."/>
            <person name="Zambonelli A."/>
            <person name="Paolocci F."/>
            <person name="Nowrousian M."/>
            <person name="Ottonello S."/>
            <person name="Baldrian P."/>
            <person name="Spatafora J.W."/>
            <person name="Henrissat B."/>
            <person name="Nagy L.G."/>
            <person name="Aury J.M."/>
            <person name="Wincker P."/>
            <person name="Grigoriev I.V."/>
            <person name="Bonfante P."/>
            <person name="Martin F.M."/>
        </authorList>
    </citation>
    <scope>NUCLEOTIDE SEQUENCE [LARGE SCALE GENOMIC DNA]</scope>
    <source>
        <strain evidence="2 3">RN42</strain>
    </source>
</reference>
<dbReference type="AlphaFoldDB" id="A0A3N4IR64"/>
<evidence type="ECO:0000313" key="3">
    <source>
        <dbReference type="Proteomes" id="UP000275078"/>
    </source>
</evidence>
<protein>
    <recommendedName>
        <fullName evidence="4">Secreted protein</fullName>
    </recommendedName>
</protein>
<dbReference type="EMBL" id="ML119647">
    <property type="protein sequence ID" value="RPA87238.1"/>
    <property type="molecule type" value="Genomic_DNA"/>
</dbReference>
<accession>A0A3N4IR64</accession>
<evidence type="ECO:0008006" key="4">
    <source>
        <dbReference type="Google" id="ProtNLM"/>
    </source>
</evidence>
<sequence length="62" mass="7087">MIRTCFYFCFVTFTLLYIDSLIPAVGCGGVSSYSGRWRSSTWCNDVDVVEGLWLRVTRCYDG</sequence>
<feature type="signal peptide" evidence="1">
    <location>
        <begin position="1"/>
        <end position="27"/>
    </location>
</feature>
<feature type="chain" id="PRO_5018245541" description="Secreted protein" evidence="1">
    <location>
        <begin position="28"/>
        <end position="62"/>
    </location>
</feature>
<name>A0A3N4IR64_ASCIM</name>
<organism evidence="2 3">
    <name type="scientific">Ascobolus immersus RN42</name>
    <dbReference type="NCBI Taxonomy" id="1160509"/>
    <lineage>
        <taxon>Eukaryota</taxon>
        <taxon>Fungi</taxon>
        <taxon>Dikarya</taxon>
        <taxon>Ascomycota</taxon>
        <taxon>Pezizomycotina</taxon>
        <taxon>Pezizomycetes</taxon>
        <taxon>Pezizales</taxon>
        <taxon>Ascobolaceae</taxon>
        <taxon>Ascobolus</taxon>
    </lineage>
</organism>